<feature type="transmembrane region" description="Helical" evidence="1">
    <location>
        <begin position="15"/>
        <end position="35"/>
    </location>
</feature>
<sequence>MNILKSIRDVKKINLLMLITVLYLGTILVFGIIYWKIANLSSGEFFVFQEDINTNIRINAFKRSMEIGTCSKDLKNAINNLIIAGEYKRQPVKILDGKELYNFDFNNSLGDAWANYYYLLVQEKGITHIKIKNVKEYDVVSKFKTYMVEISLYRLNDKNEDGNYQVYKGDSNRFKKIDTVKIWIENYPMIYDKFFNNENYFYPLNFYFINLMKNSISFLDDSPIVLKKIVNDKFKHSLWNFLYFSTVTITTLGYGDILPNSTLVRVLVMVETIFGVFIIGTFGSCLFWNSKK</sequence>
<dbReference type="AlphaFoldDB" id="A0A0E3GPV4"/>
<dbReference type="RefSeq" id="WP_029160536.1">
    <property type="nucleotide sequence ID" value="NZ_CP009933.1"/>
</dbReference>
<evidence type="ECO:0000313" key="4">
    <source>
        <dbReference type="Proteomes" id="UP000033115"/>
    </source>
</evidence>
<keyword evidence="1" id="KW-0812">Transmembrane</keyword>
<organism evidence="3 4">
    <name type="scientific">Clostridium scatologenes</name>
    <dbReference type="NCBI Taxonomy" id="1548"/>
    <lineage>
        <taxon>Bacteria</taxon>
        <taxon>Bacillati</taxon>
        <taxon>Bacillota</taxon>
        <taxon>Clostridia</taxon>
        <taxon>Eubacteriales</taxon>
        <taxon>Clostridiaceae</taxon>
        <taxon>Clostridium</taxon>
    </lineage>
</organism>
<evidence type="ECO:0000259" key="2">
    <source>
        <dbReference type="Pfam" id="PF07885"/>
    </source>
</evidence>
<dbReference type="KEGG" id="csq:CSCA_0351"/>
<evidence type="ECO:0000313" key="3">
    <source>
        <dbReference type="EMBL" id="AKA67476.1"/>
    </source>
</evidence>
<dbReference type="Proteomes" id="UP000033115">
    <property type="component" value="Chromosome"/>
</dbReference>
<gene>
    <name evidence="3" type="ORF">CSCA_0351</name>
</gene>
<dbReference type="HOGENOM" id="CLU_939093_0_0_9"/>
<dbReference type="STRING" id="1548.CSCA_0351"/>
<protein>
    <submittedName>
        <fullName evidence="3">Ion transport 2 domain protein</fullName>
    </submittedName>
</protein>
<dbReference type="Pfam" id="PF07885">
    <property type="entry name" value="Ion_trans_2"/>
    <property type="match status" value="1"/>
</dbReference>
<feature type="transmembrane region" description="Helical" evidence="1">
    <location>
        <begin position="266"/>
        <end position="288"/>
    </location>
</feature>
<accession>A0A0E3GPV4</accession>
<dbReference type="SUPFAM" id="SSF81324">
    <property type="entry name" value="Voltage-gated potassium channels"/>
    <property type="match status" value="1"/>
</dbReference>
<dbReference type="InterPro" id="IPR013099">
    <property type="entry name" value="K_chnl_dom"/>
</dbReference>
<reference evidence="3 4" key="1">
    <citation type="journal article" date="2015" name="J. Biotechnol.">
        <title>Complete genome sequence of a malodorant-producing acetogen, Clostridium scatologenes ATCC 25775(T).</title>
        <authorList>
            <person name="Zhu Z."/>
            <person name="Guo T."/>
            <person name="Zheng H."/>
            <person name="Song T."/>
            <person name="Ouyang P."/>
            <person name="Xie J."/>
        </authorList>
    </citation>
    <scope>NUCLEOTIDE SEQUENCE [LARGE SCALE GENOMIC DNA]</scope>
    <source>
        <strain evidence="3 4">ATCC 25775</strain>
    </source>
</reference>
<feature type="domain" description="Potassium channel" evidence="2">
    <location>
        <begin position="233"/>
        <end position="282"/>
    </location>
</feature>
<name>A0A0E3GPV4_CLOSL</name>
<keyword evidence="1" id="KW-0472">Membrane</keyword>
<keyword evidence="4" id="KW-1185">Reference proteome</keyword>
<dbReference type="Gene3D" id="1.10.287.70">
    <property type="match status" value="1"/>
</dbReference>
<evidence type="ECO:0000256" key="1">
    <source>
        <dbReference type="SAM" id="Phobius"/>
    </source>
</evidence>
<keyword evidence="1" id="KW-1133">Transmembrane helix</keyword>
<dbReference type="EMBL" id="CP009933">
    <property type="protein sequence ID" value="AKA67476.1"/>
    <property type="molecule type" value="Genomic_DNA"/>
</dbReference>
<proteinExistence type="predicted"/>